<sequence length="996" mass="107791">MRKNLVTLASLGILGIPFSTLSAPLTQYDSEIVAGELQHTLQVANQLDIEGGSLSSLSRIVVSANVAVAWSGSRLVTLKHEENKVVLLAEQSVDRELFNDNENFNFLIHSGKVLLSVVNSGSNPKLVRYAFVDGQWAAQESTSLSINGYNTQFSLTPSNQHLVWINRDSAGVYKLAENGSASLVGQIKTVSSNRIGFNSAFFDEDKNRLYLSNHNYSNAETVLMEQWTLDTSTQQFNKQKSLTVSENNYNRIKTVFPHFVNGKLYATRDDDLLEIDAESSEQTLSILSAVGLPGWNEPTQIGDRLYQNSGSSVFEIRYLNGSISSRAINSTTGISSSQMTESHSWSFTQNGITAGKLSHTSGSIVDLDSIFDGEQNMPAFNDAKSIYLDDQGLLVTVSQRALDITSVSSQPIANRNYPLKSLGLRENSIYGDLLPFANGFLVSGRDITAANRGNEVVYIDLSEPESPKVKGLNLEVNGNQLSFDYNNLRLVGNRLYVPANSKRNLAVFSLNNSGEATLEAHVGLELVFRDSYYINLFAADDAALMSYEGQLYSTELSNGSIKFTKMAVQDVILSTVTRWSYEFGKYQVRDDSYLHTFVAKDNKLQHQSTQFVGWNSYREKRLSPGYMLSVSGSAILANAINPYNGVISNRADEIITQESGVSFDSFLTSNSTSKDKVAIKITDSYYNGLPATISIVSFNSSPYQSKELEPLWFHEGADNQFSLSDYVQDDNAGDVLTFASDSLPANVELSDAGVLSAKEIGTASQDVSFTVTDSANMSLALNTTLHFNHAPTLSSEVELWANPNASFAFDFNDYVTDPEGHTYSFETSATSALPVKANGLVTGSFTESGETQLSAVVIDEFGAKSTLSVSVIVNTPPTAGQLPAINVNVAEAISADLSTVFSDPNNHELTFSAQGLPEGLQISSGGVLSGTIRTAGTYSGTIVATDEMGLVNLAILTVTVTKPVEPAAEKESSGGGVGLGLLGLMLLGVGRRKKKA</sequence>
<dbReference type="SUPFAM" id="SSF49313">
    <property type="entry name" value="Cadherin-like"/>
    <property type="match status" value="1"/>
</dbReference>
<dbReference type="Proteomes" id="UP000664904">
    <property type="component" value="Chromosome"/>
</dbReference>
<protein>
    <submittedName>
        <fullName evidence="2">Ig domain-containing protein</fullName>
    </submittedName>
</protein>
<proteinExistence type="predicted"/>
<gene>
    <name evidence="2" type="ORF">J5O05_05400</name>
</gene>
<organism evidence="2 3">
    <name type="scientific">Pseudoalteromonas xiamenensis</name>
    <dbReference type="NCBI Taxonomy" id="882626"/>
    <lineage>
        <taxon>Bacteria</taxon>
        <taxon>Pseudomonadati</taxon>
        <taxon>Pseudomonadota</taxon>
        <taxon>Gammaproteobacteria</taxon>
        <taxon>Alteromonadales</taxon>
        <taxon>Pseudoalteromonadaceae</taxon>
        <taxon>Pseudoalteromonas</taxon>
    </lineage>
</organism>
<evidence type="ECO:0000313" key="3">
    <source>
        <dbReference type="Proteomes" id="UP000664904"/>
    </source>
</evidence>
<dbReference type="InterPro" id="IPR013783">
    <property type="entry name" value="Ig-like_fold"/>
</dbReference>
<accession>A0A975DJL3</accession>
<dbReference type="SUPFAM" id="SSF69304">
    <property type="entry name" value="Tricorn protease N-terminal domain"/>
    <property type="match status" value="1"/>
</dbReference>
<dbReference type="InterPro" id="IPR015919">
    <property type="entry name" value="Cadherin-like_sf"/>
</dbReference>
<dbReference type="EMBL" id="CP072133">
    <property type="protein sequence ID" value="QTH72305.1"/>
    <property type="molecule type" value="Genomic_DNA"/>
</dbReference>
<dbReference type="Pfam" id="PF05345">
    <property type="entry name" value="He_PIG"/>
    <property type="match status" value="1"/>
</dbReference>
<feature type="signal peptide" evidence="1">
    <location>
        <begin position="1"/>
        <end position="22"/>
    </location>
</feature>
<dbReference type="Gene3D" id="2.60.40.10">
    <property type="entry name" value="Immunoglobulins"/>
    <property type="match status" value="1"/>
</dbReference>
<keyword evidence="1" id="KW-0732">Signal</keyword>
<name>A0A975DJL3_9GAMM</name>
<dbReference type="RefSeq" id="WP_208843930.1">
    <property type="nucleotide sequence ID" value="NZ_CP072133.1"/>
</dbReference>
<keyword evidence="3" id="KW-1185">Reference proteome</keyword>
<reference evidence="2" key="1">
    <citation type="submission" date="2021-03" db="EMBL/GenBank/DDBJ databases">
        <title>Complete Genome of Pseudoalteromonas xiamenensis STKMTI.2, a new potential marine bacterium producing anti-Vibrio compounds.</title>
        <authorList>
            <person name="Handayani D.P."/>
            <person name="Isnansetyo A."/>
            <person name="Istiqomah I."/>
            <person name="Jumina J."/>
        </authorList>
    </citation>
    <scope>NUCLEOTIDE SEQUENCE</scope>
    <source>
        <strain evidence="2">STKMTI.2</strain>
    </source>
</reference>
<dbReference type="AlphaFoldDB" id="A0A975DJL3"/>
<dbReference type="GO" id="GO:0016020">
    <property type="term" value="C:membrane"/>
    <property type="evidence" value="ECO:0007669"/>
    <property type="project" value="InterPro"/>
</dbReference>
<feature type="chain" id="PRO_5038112292" evidence="1">
    <location>
        <begin position="23"/>
        <end position="996"/>
    </location>
</feature>
<dbReference type="GO" id="GO:0005509">
    <property type="term" value="F:calcium ion binding"/>
    <property type="evidence" value="ECO:0007669"/>
    <property type="project" value="InterPro"/>
</dbReference>
<dbReference type="KEGG" id="pxi:J5O05_05400"/>
<evidence type="ECO:0000313" key="2">
    <source>
        <dbReference type="EMBL" id="QTH72305.1"/>
    </source>
</evidence>
<evidence type="ECO:0000256" key="1">
    <source>
        <dbReference type="SAM" id="SignalP"/>
    </source>
</evidence>